<dbReference type="EMBL" id="PPSL01000008">
    <property type="protein sequence ID" value="PQJ09049.1"/>
    <property type="molecule type" value="Genomic_DNA"/>
</dbReference>
<protein>
    <recommendedName>
        <fullName evidence="1">Smr domain-containing protein</fullName>
    </recommendedName>
</protein>
<reference evidence="2 3" key="1">
    <citation type="submission" date="2018-01" db="EMBL/GenBank/DDBJ databases">
        <title>A novel member of the phylum Bacteroidetes isolated from glacier ice.</title>
        <authorList>
            <person name="Liu Q."/>
            <person name="Xin Y.-H."/>
        </authorList>
    </citation>
    <scope>NUCLEOTIDE SEQUENCE [LARGE SCALE GENOMIC DNA]</scope>
    <source>
        <strain evidence="2 3">RB1R16</strain>
    </source>
</reference>
<comment type="caution">
    <text evidence="2">The sequence shown here is derived from an EMBL/GenBank/DDBJ whole genome shotgun (WGS) entry which is preliminary data.</text>
</comment>
<dbReference type="Proteomes" id="UP000239872">
    <property type="component" value="Unassembled WGS sequence"/>
</dbReference>
<dbReference type="OrthoDB" id="1524810at2"/>
<dbReference type="Gene3D" id="3.30.1370.110">
    <property type="match status" value="1"/>
</dbReference>
<keyword evidence="3" id="KW-1185">Reference proteome</keyword>
<feature type="domain" description="Smr" evidence="1">
    <location>
        <begin position="266"/>
        <end position="330"/>
    </location>
</feature>
<accession>A0A2S7SQ70</accession>
<dbReference type="PROSITE" id="PS50828">
    <property type="entry name" value="SMR"/>
    <property type="match status" value="1"/>
</dbReference>
<evidence type="ECO:0000259" key="1">
    <source>
        <dbReference type="PROSITE" id="PS50828"/>
    </source>
</evidence>
<evidence type="ECO:0000313" key="2">
    <source>
        <dbReference type="EMBL" id="PQJ09049.1"/>
    </source>
</evidence>
<evidence type="ECO:0000313" key="3">
    <source>
        <dbReference type="Proteomes" id="UP000239872"/>
    </source>
</evidence>
<dbReference type="InterPro" id="IPR036063">
    <property type="entry name" value="Smr_dom_sf"/>
</dbReference>
<name>A0A2S7SQ70_9BACT</name>
<dbReference type="RefSeq" id="WP_105041171.1">
    <property type="nucleotide sequence ID" value="NZ_PPSL01000008.1"/>
</dbReference>
<gene>
    <name evidence="2" type="ORF">CJD36_020960</name>
</gene>
<dbReference type="AlphaFoldDB" id="A0A2S7SQ70"/>
<proteinExistence type="predicted"/>
<organism evidence="2 3">
    <name type="scientific">Flavipsychrobacter stenotrophus</name>
    <dbReference type="NCBI Taxonomy" id="2077091"/>
    <lineage>
        <taxon>Bacteria</taxon>
        <taxon>Pseudomonadati</taxon>
        <taxon>Bacteroidota</taxon>
        <taxon>Chitinophagia</taxon>
        <taxon>Chitinophagales</taxon>
        <taxon>Chitinophagaceae</taxon>
        <taxon>Flavipsychrobacter</taxon>
    </lineage>
</organism>
<dbReference type="InterPro" id="IPR036781">
    <property type="entry name" value="Smr_assoc-like_sf"/>
</dbReference>
<dbReference type="InterPro" id="IPR002625">
    <property type="entry name" value="Smr_dom"/>
</dbReference>
<dbReference type="SUPFAM" id="SSF158949">
    <property type="entry name" value="Smr-associated domain-like"/>
    <property type="match status" value="1"/>
</dbReference>
<sequence>MKFTIGDKILLKRTGEEGHVVALIDKQMMEVEVNGTAFPVYIEDVDHPYLKWFTEKKPQKKSSALPEIPVERIIERKPKLATGIYLSFVPVFRTEDMEEVVDYIKVYLLNELPVDIKFSYDVQLANKSIFKHEGSLHSFGNIYLNNVTYSDMNDQPRFTWKVRDIGNEKMEMAEGIVRIRPTKLFEHINNVMLNSEPSFSYQMIQEFMPKKKPEPQMKLEQKEPETPGIVNKRTLEPAKYEIDLHIEQLVKNVAALSNDEIIKKQLDTLEKYVHLAIAHHQQTMIVIHGMGKGKLREEVHAILKKTPEVKRFKNEWSGKYGFGATEVTFRY</sequence>
<dbReference type="Pfam" id="PF01713">
    <property type="entry name" value="Smr"/>
    <property type="match status" value="1"/>
</dbReference>